<keyword evidence="3" id="KW-1185">Reference proteome</keyword>
<evidence type="ECO:0000313" key="4">
    <source>
        <dbReference type="Proteomes" id="UP000182312"/>
    </source>
</evidence>
<reference evidence="1 3" key="2">
    <citation type="submission" date="2014-10" db="EMBL/GenBank/DDBJ databases">
        <title>Paracoccus sanguinis sp. nov., isolated from clinical specimens of New York State patients.</title>
        <authorList>
            <person name="Mingle L.A."/>
            <person name="Cole J.A."/>
            <person name="Lapierre P."/>
            <person name="Musser K.A."/>
        </authorList>
    </citation>
    <scope>NUCLEOTIDE SEQUENCE [LARGE SCALE GENOMIC DNA]</scope>
    <source>
        <strain evidence="1 3">JCM 14014</strain>
    </source>
</reference>
<evidence type="ECO:0000313" key="1">
    <source>
        <dbReference type="EMBL" id="KGJ05349.1"/>
    </source>
</evidence>
<reference evidence="2 4" key="3">
    <citation type="submission" date="2016-10" db="EMBL/GenBank/DDBJ databases">
        <authorList>
            <person name="de Groot N.N."/>
        </authorList>
    </citation>
    <scope>NUCLEOTIDE SEQUENCE [LARGE SCALE GENOMIC DNA]</scope>
    <source>
        <strain evidence="2 4">CGMCC 1.6117</strain>
    </source>
</reference>
<evidence type="ECO:0000313" key="3">
    <source>
        <dbReference type="Proteomes" id="UP000029846"/>
    </source>
</evidence>
<dbReference type="AlphaFoldDB" id="A0A099F4J0"/>
<dbReference type="RefSeq" id="WP_036739469.1">
    <property type="nucleotide sequence ID" value="NZ_JRKN01000006.1"/>
</dbReference>
<protein>
    <submittedName>
        <fullName evidence="1">Uncharacterized protein</fullName>
    </submittedName>
</protein>
<reference evidence="1 3" key="1">
    <citation type="submission" date="2014-09" db="EMBL/GenBank/DDBJ databases">
        <authorList>
            <person name="McGinnis J.M."/>
            <person name="Wolfgang W.J."/>
        </authorList>
    </citation>
    <scope>NUCLEOTIDE SEQUENCE [LARGE SCALE GENOMIC DNA]</scope>
    <source>
        <strain evidence="1 3">JCM 14014</strain>
    </source>
</reference>
<evidence type="ECO:0000313" key="2">
    <source>
        <dbReference type="EMBL" id="SFA48804.1"/>
    </source>
</evidence>
<proteinExistence type="predicted"/>
<sequence length="91" mass="9983">MLLRRDNVERLKQKPAIRLGRLGAFADGGKKIRENDRFVAVNVAEYPIHDAAAVPDAEKTPAAAASSDCTLSLAFLTETNPEIRLLRARPI</sequence>
<organism evidence="1 3">
    <name type="scientific">Paracoccus halophilus</name>
    <dbReference type="NCBI Taxonomy" id="376733"/>
    <lineage>
        <taxon>Bacteria</taxon>
        <taxon>Pseudomonadati</taxon>
        <taxon>Pseudomonadota</taxon>
        <taxon>Alphaproteobacteria</taxon>
        <taxon>Rhodobacterales</taxon>
        <taxon>Paracoccaceae</taxon>
        <taxon>Paracoccus</taxon>
    </lineage>
</organism>
<dbReference type="EMBL" id="JRKN01000006">
    <property type="protein sequence ID" value="KGJ05349.1"/>
    <property type="molecule type" value="Genomic_DNA"/>
</dbReference>
<gene>
    <name evidence="1" type="ORF">IT41_06125</name>
    <name evidence="2" type="ORF">SAMN04487972_10654</name>
</gene>
<dbReference type="Proteomes" id="UP000182312">
    <property type="component" value="Unassembled WGS sequence"/>
</dbReference>
<accession>A0A099F4J0</accession>
<dbReference type="Proteomes" id="UP000029846">
    <property type="component" value="Unassembled WGS sequence"/>
</dbReference>
<dbReference type="EMBL" id="FOJO01000006">
    <property type="protein sequence ID" value="SFA48804.1"/>
    <property type="molecule type" value="Genomic_DNA"/>
</dbReference>
<name>A0A099F4J0_9RHOB</name>